<organism evidence="11">
    <name type="scientific">Acidithiobacillus ferrianus</name>
    <dbReference type="NCBI Taxonomy" id="2678518"/>
    <lineage>
        <taxon>Bacteria</taxon>
        <taxon>Pseudomonadati</taxon>
        <taxon>Pseudomonadota</taxon>
        <taxon>Acidithiobacillia</taxon>
        <taxon>Acidithiobacillales</taxon>
        <taxon>Acidithiobacillaceae</taxon>
        <taxon>Acidithiobacillus</taxon>
    </lineage>
</organism>
<dbReference type="PROSITE" id="PS50052">
    <property type="entry name" value="GUANYLATE_KINASE_2"/>
    <property type="match status" value="1"/>
</dbReference>
<dbReference type="PANTHER" id="PTHR23117:SF13">
    <property type="entry name" value="GUANYLATE KINASE"/>
    <property type="match status" value="1"/>
</dbReference>
<comment type="similarity">
    <text evidence="1 9">Belongs to the guanylate kinase family.</text>
</comment>
<reference evidence="11" key="1">
    <citation type="submission" date="2019-11" db="EMBL/GenBank/DDBJ databases">
        <title>Acidithiobacillus ferrianus sp. nov.: a facultatively anaerobic and extremely acidophilic chemolithoautotroph.</title>
        <authorList>
            <person name="Norris P.R."/>
            <person name="Falagan C."/>
            <person name="Moya-Beltran A."/>
            <person name="Castro M."/>
            <person name="Quatrini R."/>
            <person name="Johnson D.B."/>
        </authorList>
    </citation>
    <scope>NUCLEOTIDE SEQUENCE [LARGE SCALE GENOMIC DNA]</scope>
    <source>
        <strain evidence="11">MG</strain>
    </source>
</reference>
<keyword evidence="6 9" id="KW-0418">Kinase</keyword>
<dbReference type="NCBIfam" id="TIGR03263">
    <property type="entry name" value="guanyl_kin"/>
    <property type="match status" value="1"/>
</dbReference>
<dbReference type="EMBL" id="WNJL01000001">
    <property type="protein sequence ID" value="NDU41096.1"/>
    <property type="molecule type" value="Genomic_DNA"/>
</dbReference>
<name>A0A845U1D0_9PROT</name>
<comment type="function">
    <text evidence="9">Essential for recycling GMP and indirectly, cGMP.</text>
</comment>
<dbReference type="GO" id="GO:0004385">
    <property type="term" value="F:GMP kinase activity"/>
    <property type="evidence" value="ECO:0007669"/>
    <property type="project" value="UniProtKB-UniRule"/>
</dbReference>
<keyword evidence="4 9" id="KW-0808">Transferase</keyword>
<evidence type="ECO:0000256" key="4">
    <source>
        <dbReference type="ARBA" id="ARBA00022679"/>
    </source>
</evidence>
<proteinExistence type="inferred from homology"/>
<feature type="binding site" evidence="9">
    <location>
        <begin position="15"/>
        <end position="22"/>
    </location>
    <ligand>
        <name>ATP</name>
        <dbReference type="ChEBI" id="CHEBI:30616"/>
    </ligand>
</feature>
<dbReference type="HAMAP" id="MF_00328">
    <property type="entry name" value="Guanylate_kinase"/>
    <property type="match status" value="1"/>
</dbReference>
<dbReference type="Gene3D" id="3.30.63.10">
    <property type="entry name" value="Guanylate Kinase phosphate binding domain"/>
    <property type="match status" value="1"/>
</dbReference>
<protein>
    <recommendedName>
        <fullName evidence="3 9">Guanylate kinase</fullName>
        <ecNumber evidence="2 9">2.7.4.8</ecNumber>
    </recommendedName>
    <alternativeName>
        <fullName evidence="8 9">GMP kinase</fullName>
    </alternativeName>
</protein>
<feature type="domain" description="Guanylate kinase-like" evidence="10">
    <location>
        <begin position="8"/>
        <end position="187"/>
    </location>
</feature>
<dbReference type="GO" id="GO:0005829">
    <property type="term" value="C:cytosol"/>
    <property type="evidence" value="ECO:0007669"/>
    <property type="project" value="TreeGrafter"/>
</dbReference>
<dbReference type="SMART" id="SM00072">
    <property type="entry name" value="GuKc"/>
    <property type="match status" value="1"/>
</dbReference>
<comment type="caution">
    <text evidence="11">The sequence shown here is derived from an EMBL/GenBank/DDBJ whole genome shotgun (WGS) entry which is preliminary data.</text>
</comment>
<evidence type="ECO:0000256" key="9">
    <source>
        <dbReference type="HAMAP-Rule" id="MF_00328"/>
    </source>
</evidence>
<dbReference type="InterPro" id="IPR008145">
    <property type="entry name" value="GK/Ca_channel_bsu"/>
</dbReference>
<dbReference type="PROSITE" id="PS00856">
    <property type="entry name" value="GUANYLATE_KINASE_1"/>
    <property type="match status" value="1"/>
</dbReference>
<dbReference type="InterPro" id="IPR027417">
    <property type="entry name" value="P-loop_NTPase"/>
</dbReference>
<dbReference type="CDD" id="cd00071">
    <property type="entry name" value="GMPK"/>
    <property type="match status" value="1"/>
</dbReference>
<comment type="catalytic activity">
    <reaction evidence="9">
        <text>GMP + ATP = GDP + ADP</text>
        <dbReference type="Rhea" id="RHEA:20780"/>
        <dbReference type="ChEBI" id="CHEBI:30616"/>
        <dbReference type="ChEBI" id="CHEBI:58115"/>
        <dbReference type="ChEBI" id="CHEBI:58189"/>
        <dbReference type="ChEBI" id="CHEBI:456216"/>
        <dbReference type="EC" id="2.7.4.8"/>
    </reaction>
</comment>
<dbReference type="InterPro" id="IPR008144">
    <property type="entry name" value="Guanylate_kin-like_dom"/>
</dbReference>
<dbReference type="RefSeq" id="WP_163095323.1">
    <property type="nucleotide sequence ID" value="NZ_CP127523.1"/>
</dbReference>
<dbReference type="FunFam" id="3.30.63.10:FF:000002">
    <property type="entry name" value="Guanylate kinase 1"/>
    <property type="match status" value="1"/>
</dbReference>
<evidence type="ECO:0000313" key="11">
    <source>
        <dbReference type="EMBL" id="NDU41096.1"/>
    </source>
</evidence>
<comment type="subcellular location">
    <subcellularLocation>
        <location evidence="9">Cytoplasm</location>
    </subcellularLocation>
</comment>
<evidence type="ECO:0000259" key="10">
    <source>
        <dbReference type="PROSITE" id="PS50052"/>
    </source>
</evidence>
<keyword evidence="7 9" id="KW-0067">ATP-binding</keyword>
<dbReference type="AlphaFoldDB" id="A0A845U1D0"/>
<evidence type="ECO:0000256" key="2">
    <source>
        <dbReference type="ARBA" id="ARBA00012961"/>
    </source>
</evidence>
<keyword evidence="9" id="KW-0963">Cytoplasm</keyword>
<dbReference type="InterPro" id="IPR020590">
    <property type="entry name" value="Guanylate_kinase_CS"/>
</dbReference>
<evidence type="ECO:0000256" key="6">
    <source>
        <dbReference type="ARBA" id="ARBA00022777"/>
    </source>
</evidence>
<evidence type="ECO:0000256" key="3">
    <source>
        <dbReference type="ARBA" id="ARBA00016296"/>
    </source>
</evidence>
<accession>A0A845U1D0</accession>
<dbReference type="InterPro" id="IPR017665">
    <property type="entry name" value="Guanylate_kinase"/>
</dbReference>
<dbReference type="Gene3D" id="3.40.50.300">
    <property type="entry name" value="P-loop containing nucleotide triphosphate hydrolases"/>
    <property type="match status" value="1"/>
</dbReference>
<dbReference type="EC" id="2.7.4.8" evidence="2 9"/>
<dbReference type="GO" id="GO:0005524">
    <property type="term" value="F:ATP binding"/>
    <property type="evidence" value="ECO:0007669"/>
    <property type="project" value="UniProtKB-UniRule"/>
</dbReference>
<dbReference type="Pfam" id="PF00625">
    <property type="entry name" value="Guanylate_kin"/>
    <property type="match status" value="1"/>
</dbReference>
<evidence type="ECO:0000256" key="5">
    <source>
        <dbReference type="ARBA" id="ARBA00022741"/>
    </source>
</evidence>
<evidence type="ECO:0000256" key="8">
    <source>
        <dbReference type="ARBA" id="ARBA00030128"/>
    </source>
</evidence>
<evidence type="ECO:0000256" key="7">
    <source>
        <dbReference type="ARBA" id="ARBA00022840"/>
    </source>
</evidence>
<gene>
    <name evidence="9" type="primary">gmk</name>
    <name evidence="11" type="ORF">GL267_00175</name>
</gene>
<sequence length="211" mass="23673">MSGGSEHGVLWVISAPSGAGKTSLARALVQTTPRLRTSVSYTTRPPRPGETEGEDYHFVGMETFSAMAERGEFLEYARVHGNGYGTSEAWVKNQLFAGDDCLLEIDWQGARQVRERLRGQMISIFILPPSVAALETRLRDRGQDTEAVIERRLAAAREELLHYDEFDYLVVNDHFEEALSDLQSIVHAEHLRCGRQQHAQHERLRGLLGIG</sequence>
<evidence type="ECO:0000256" key="1">
    <source>
        <dbReference type="ARBA" id="ARBA00005790"/>
    </source>
</evidence>
<dbReference type="PANTHER" id="PTHR23117">
    <property type="entry name" value="GUANYLATE KINASE-RELATED"/>
    <property type="match status" value="1"/>
</dbReference>
<keyword evidence="5 9" id="KW-0547">Nucleotide-binding</keyword>
<dbReference type="SUPFAM" id="SSF52540">
    <property type="entry name" value="P-loop containing nucleoside triphosphate hydrolases"/>
    <property type="match status" value="1"/>
</dbReference>